<dbReference type="AlphaFoldDB" id="A0A0E9RYC2"/>
<dbReference type="EMBL" id="GBXM01075339">
    <property type="protein sequence ID" value="JAH33238.1"/>
    <property type="molecule type" value="Transcribed_RNA"/>
</dbReference>
<reference evidence="1" key="1">
    <citation type="submission" date="2014-11" db="EMBL/GenBank/DDBJ databases">
        <authorList>
            <person name="Amaro Gonzalez C."/>
        </authorList>
    </citation>
    <scope>NUCLEOTIDE SEQUENCE</scope>
</reference>
<protein>
    <submittedName>
        <fullName evidence="1">Uncharacterized protein</fullName>
    </submittedName>
</protein>
<proteinExistence type="predicted"/>
<accession>A0A0E9RYC2</accession>
<reference evidence="1" key="2">
    <citation type="journal article" date="2015" name="Fish Shellfish Immunol.">
        <title>Early steps in the European eel (Anguilla anguilla)-Vibrio vulnificus interaction in the gills: Role of the RtxA13 toxin.</title>
        <authorList>
            <person name="Callol A."/>
            <person name="Pajuelo D."/>
            <person name="Ebbesson L."/>
            <person name="Teles M."/>
            <person name="MacKenzie S."/>
            <person name="Amaro C."/>
        </authorList>
    </citation>
    <scope>NUCLEOTIDE SEQUENCE</scope>
</reference>
<sequence length="57" mass="6394">MTPRFLAVGFGLDESGPRSISIWALAWSGPNSITSDFLSLRWRKLSDIQLLMSARQL</sequence>
<evidence type="ECO:0000313" key="1">
    <source>
        <dbReference type="EMBL" id="JAH33238.1"/>
    </source>
</evidence>
<name>A0A0E9RYC2_ANGAN</name>
<organism evidence="1">
    <name type="scientific">Anguilla anguilla</name>
    <name type="common">European freshwater eel</name>
    <name type="synonym">Muraena anguilla</name>
    <dbReference type="NCBI Taxonomy" id="7936"/>
    <lineage>
        <taxon>Eukaryota</taxon>
        <taxon>Metazoa</taxon>
        <taxon>Chordata</taxon>
        <taxon>Craniata</taxon>
        <taxon>Vertebrata</taxon>
        <taxon>Euteleostomi</taxon>
        <taxon>Actinopterygii</taxon>
        <taxon>Neopterygii</taxon>
        <taxon>Teleostei</taxon>
        <taxon>Anguilliformes</taxon>
        <taxon>Anguillidae</taxon>
        <taxon>Anguilla</taxon>
    </lineage>
</organism>